<reference evidence="1 2" key="1">
    <citation type="journal article" date="2023" name="Plants (Basel)">
        <title>Bridging the Gap: Combining Genomics and Transcriptomics Approaches to Understand Stylosanthes scabra, an Orphan Legume from the Brazilian Caatinga.</title>
        <authorList>
            <person name="Ferreira-Neto J.R.C."/>
            <person name="da Silva M.D."/>
            <person name="Binneck E."/>
            <person name="de Melo N.F."/>
            <person name="da Silva R.H."/>
            <person name="de Melo A.L.T.M."/>
            <person name="Pandolfi V."/>
            <person name="Bustamante F.O."/>
            <person name="Brasileiro-Vidal A.C."/>
            <person name="Benko-Iseppon A.M."/>
        </authorList>
    </citation>
    <scope>NUCLEOTIDE SEQUENCE [LARGE SCALE GENOMIC DNA]</scope>
    <source>
        <tissue evidence="1">Leaves</tissue>
    </source>
</reference>
<evidence type="ECO:0000313" key="2">
    <source>
        <dbReference type="Proteomes" id="UP001341840"/>
    </source>
</evidence>
<dbReference type="EMBL" id="JASCZI010242008">
    <property type="protein sequence ID" value="MED6209038.1"/>
    <property type="molecule type" value="Genomic_DNA"/>
</dbReference>
<evidence type="ECO:0008006" key="3">
    <source>
        <dbReference type="Google" id="ProtNLM"/>
    </source>
</evidence>
<evidence type="ECO:0000313" key="1">
    <source>
        <dbReference type="EMBL" id="MED6209038.1"/>
    </source>
</evidence>
<sequence>MQTILEVCRAVNDEVIGAWVETCKQAEAVAVFATGDDFDAPTFDLGIDNSQPKSTAELYDLDDFPDTDNPITPAAPVQVPMQEQNHITEYLKQKCVIWTLSNKKEIKYDIIFKLKGDWYYEGARSHFMSMREGKNIDITVITIMSLILNRELLNRFENEVYIMPLVVLTTMFGKFKEKFTNPTTNRPFLITDCVNMYHMKLVDKQKLQTHLYIFASVLYQEHWWMHILDVKNKHFYVIDSKNITCPSSDRRNMNKFAEHLHSFQKRQKLDQDKSHFSQDTLRLTNNQMTMIVAHL</sequence>
<dbReference type="Gene3D" id="3.40.395.10">
    <property type="entry name" value="Adenoviral Proteinase, Chain A"/>
    <property type="match status" value="1"/>
</dbReference>
<organism evidence="1 2">
    <name type="scientific">Stylosanthes scabra</name>
    <dbReference type="NCBI Taxonomy" id="79078"/>
    <lineage>
        <taxon>Eukaryota</taxon>
        <taxon>Viridiplantae</taxon>
        <taxon>Streptophyta</taxon>
        <taxon>Embryophyta</taxon>
        <taxon>Tracheophyta</taxon>
        <taxon>Spermatophyta</taxon>
        <taxon>Magnoliopsida</taxon>
        <taxon>eudicotyledons</taxon>
        <taxon>Gunneridae</taxon>
        <taxon>Pentapetalae</taxon>
        <taxon>rosids</taxon>
        <taxon>fabids</taxon>
        <taxon>Fabales</taxon>
        <taxon>Fabaceae</taxon>
        <taxon>Papilionoideae</taxon>
        <taxon>50 kb inversion clade</taxon>
        <taxon>dalbergioids sensu lato</taxon>
        <taxon>Dalbergieae</taxon>
        <taxon>Pterocarpus clade</taxon>
        <taxon>Stylosanthes</taxon>
    </lineage>
</organism>
<keyword evidence="2" id="KW-1185">Reference proteome</keyword>
<comment type="caution">
    <text evidence="1">The sequence shown here is derived from an EMBL/GenBank/DDBJ whole genome shotgun (WGS) entry which is preliminary data.</text>
</comment>
<proteinExistence type="predicted"/>
<gene>
    <name evidence="1" type="ORF">PIB30_050784</name>
</gene>
<protein>
    <recommendedName>
        <fullName evidence="3">Ubiquitin-like protease family profile domain-containing protein</fullName>
    </recommendedName>
</protein>
<accession>A0ABU6YIW4</accession>
<dbReference type="Proteomes" id="UP001341840">
    <property type="component" value="Unassembled WGS sequence"/>
</dbReference>
<dbReference type="InterPro" id="IPR038765">
    <property type="entry name" value="Papain-like_cys_pep_sf"/>
</dbReference>
<name>A0ABU6YIW4_9FABA</name>
<dbReference type="SUPFAM" id="SSF54001">
    <property type="entry name" value="Cysteine proteinases"/>
    <property type="match status" value="1"/>
</dbReference>